<sequence>MKRTRVLTAAIGAVAAAAVLAGCGGGDDMSNMPGHSAPTSATQPGASPQAANNAADVTFAQGMIPHHEQAIEMSRLAPERAQSEEVKNLARQIEAAQGPEIQTLTGWLRDWGAPASMPGMDHGAMGHGDMGGMMSGTEMQQLEQARGAEFDRQFLTLMIKHHEGAVTMARTELDSGQFPAAKQMAQQIIETQQAEIDTMRGLLSQG</sequence>
<dbReference type="InterPro" id="IPR005183">
    <property type="entry name" value="DUF305_CopM-like"/>
</dbReference>
<dbReference type="STRING" id="418495.SAMN05216215_100151"/>
<dbReference type="InterPro" id="IPR012347">
    <property type="entry name" value="Ferritin-like"/>
</dbReference>
<dbReference type="EMBL" id="FNOK01000001">
    <property type="protein sequence ID" value="SDW04422.1"/>
    <property type="molecule type" value="Genomic_DNA"/>
</dbReference>
<name>A0A1H2QBC3_9PSEU</name>
<dbReference type="PROSITE" id="PS51257">
    <property type="entry name" value="PROKAR_LIPOPROTEIN"/>
    <property type="match status" value="1"/>
</dbReference>
<gene>
    <name evidence="4" type="ORF">SAMN05216215_100151</name>
</gene>
<dbReference type="AlphaFoldDB" id="A0A1H2QBC3"/>
<organism evidence="4 5">
    <name type="scientific">Saccharopolyspora shandongensis</name>
    <dbReference type="NCBI Taxonomy" id="418495"/>
    <lineage>
        <taxon>Bacteria</taxon>
        <taxon>Bacillati</taxon>
        <taxon>Actinomycetota</taxon>
        <taxon>Actinomycetes</taxon>
        <taxon>Pseudonocardiales</taxon>
        <taxon>Pseudonocardiaceae</taxon>
        <taxon>Saccharopolyspora</taxon>
    </lineage>
</organism>
<proteinExistence type="predicted"/>
<keyword evidence="2" id="KW-0732">Signal</keyword>
<evidence type="ECO:0000313" key="4">
    <source>
        <dbReference type="EMBL" id="SDW04422.1"/>
    </source>
</evidence>
<evidence type="ECO:0000259" key="3">
    <source>
        <dbReference type="Pfam" id="PF03713"/>
    </source>
</evidence>
<protein>
    <submittedName>
        <fullName evidence="4">Uncharacterized conserved protein, DUF305 family</fullName>
    </submittedName>
</protein>
<dbReference type="OrthoDB" id="26872at2"/>
<accession>A0A1H2QBC3</accession>
<feature type="signal peptide" evidence="2">
    <location>
        <begin position="1"/>
        <end position="21"/>
    </location>
</feature>
<evidence type="ECO:0000256" key="1">
    <source>
        <dbReference type="SAM" id="MobiDB-lite"/>
    </source>
</evidence>
<feature type="domain" description="DUF305" evidence="3">
    <location>
        <begin position="56"/>
        <end position="203"/>
    </location>
</feature>
<feature type="chain" id="PRO_5039047693" evidence="2">
    <location>
        <begin position="22"/>
        <end position="206"/>
    </location>
</feature>
<dbReference type="RefSeq" id="WP_093259930.1">
    <property type="nucleotide sequence ID" value="NZ_FNOK01000001.1"/>
</dbReference>
<evidence type="ECO:0000313" key="5">
    <source>
        <dbReference type="Proteomes" id="UP000199529"/>
    </source>
</evidence>
<dbReference type="PANTHER" id="PTHR36933">
    <property type="entry name" value="SLL0788 PROTEIN"/>
    <property type="match status" value="1"/>
</dbReference>
<evidence type="ECO:0000256" key="2">
    <source>
        <dbReference type="SAM" id="SignalP"/>
    </source>
</evidence>
<dbReference type="PANTHER" id="PTHR36933:SF1">
    <property type="entry name" value="SLL0788 PROTEIN"/>
    <property type="match status" value="1"/>
</dbReference>
<dbReference type="Gene3D" id="1.20.1260.10">
    <property type="match status" value="1"/>
</dbReference>
<keyword evidence="5" id="KW-1185">Reference proteome</keyword>
<feature type="compositionally biased region" description="Polar residues" evidence="1">
    <location>
        <begin position="37"/>
        <end position="51"/>
    </location>
</feature>
<feature type="region of interest" description="Disordered" evidence="1">
    <location>
        <begin position="30"/>
        <end position="51"/>
    </location>
</feature>
<reference evidence="5" key="1">
    <citation type="submission" date="2016-10" db="EMBL/GenBank/DDBJ databases">
        <authorList>
            <person name="Varghese N."/>
            <person name="Submissions S."/>
        </authorList>
    </citation>
    <scope>NUCLEOTIDE SEQUENCE [LARGE SCALE GENOMIC DNA]</scope>
    <source>
        <strain evidence="5">CGMCC 4.3530</strain>
    </source>
</reference>
<dbReference type="Proteomes" id="UP000199529">
    <property type="component" value="Unassembled WGS sequence"/>
</dbReference>
<dbReference type="Pfam" id="PF03713">
    <property type="entry name" value="DUF305"/>
    <property type="match status" value="1"/>
</dbReference>